<protein>
    <submittedName>
        <fullName evidence="5">Polyphosphate kinase 2 (PPK2)</fullName>
    </submittedName>
</protein>
<dbReference type="InterPro" id="IPR027417">
    <property type="entry name" value="P-loop_NTPase"/>
</dbReference>
<evidence type="ECO:0000256" key="2">
    <source>
        <dbReference type="ARBA" id="ARBA00022679"/>
    </source>
</evidence>
<dbReference type="EMBL" id="CP036298">
    <property type="protein sequence ID" value="QDV24098.1"/>
    <property type="molecule type" value="Genomic_DNA"/>
</dbReference>
<evidence type="ECO:0000313" key="5">
    <source>
        <dbReference type="EMBL" id="QDV24098.1"/>
    </source>
</evidence>
<accession>A0A518G677</accession>
<dbReference type="Proteomes" id="UP000318017">
    <property type="component" value="Chromosome"/>
</dbReference>
<evidence type="ECO:0000256" key="3">
    <source>
        <dbReference type="ARBA" id="ARBA00022777"/>
    </source>
</evidence>
<dbReference type="AlphaFoldDB" id="A0A518G677"/>
<dbReference type="NCBIfam" id="TIGR03709">
    <property type="entry name" value="PPK2_rel_1"/>
    <property type="match status" value="1"/>
</dbReference>
<evidence type="ECO:0000256" key="1">
    <source>
        <dbReference type="ARBA" id="ARBA00009924"/>
    </source>
</evidence>
<dbReference type="Pfam" id="PF03976">
    <property type="entry name" value="PPK2"/>
    <property type="match status" value="1"/>
</dbReference>
<organism evidence="5 6">
    <name type="scientific">Aureliella helgolandensis</name>
    <dbReference type="NCBI Taxonomy" id="2527968"/>
    <lineage>
        <taxon>Bacteria</taxon>
        <taxon>Pseudomonadati</taxon>
        <taxon>Planctomycetota</taxon>
        <taxon>Planctomycetia</taxon>
        <taxon>Pirellulales</taxon>
        <taxon>Pirellulaceae</taxon>
        <taxon>Aureliella</taxon>
    </lineage>
</organism>
<evidence type="ECO:0000313" key="6">
    <source>
        <dbReference type="Proteomes" id="UP000318017"/>
    </source>
</evidence>
<gene>
    <name evidence="5" type="ORF">Q31a_24110</name>
</gene>
<dbReference type="GO" id="GO:0006797">
    <property type="term" value="P:polyphosphate metabolic process"/>
    <property type="evidence" value="ECO:0007669"/>
    <property type="project" value="InterPro"/>
</dbReference>
<keyword evidence="3 5" id="KW-0418">Kinase</keyword>
<dbReference type="InterPro" id="IPR016898">
    <property type="entry name" value="Polyphosphate_phosphotransfera"/>
</dbReference>
<name>A0A518G677_9BACT</name>
<dbReference type="InterPro" id="IPR022488">
    <property type="entry name" value="PPK2-related"/>
</dbReference>
<proteinExistence type="inferred from homology"/>
<dbReference type="Gene3D" id="3.40.50.300">
    <property type="entry name" value="P-loop containing nucleotide triphosphate hydrolases"/>
    <property type="match status" value="1"/>
</dbReference>
<dbReference type="PIRSF" id="PIRSF028756">
    <property type="entry name" value="PPK2_prd"/>
    <property type="match status" value="1"/>
</dbReference>
<evidence type="ECO:0000259" key="4">
    <source>
        <dbReference type="Pfam" id="PF03976"/>
    </source>
</evidence>
<feature type="domain" description="Polyphosphate kinase-2-related" evidence="4">
    <location>
        <begin position="35"/>
        <end position="272"/>
    </location>
</feature>
<dbReference type="PANTHER" id="PTHR34383">
    <property type="entry name" value="POLYPHOSPHATE:AMP PHOSPHOTRANSFERASE-RELATED"/>
    <property type="match status" value="1"/>
</dbReference>
<dbReference type="RefSeq" id="WP_145077523.1">
    <property type="nucleotide sequence ID" value="NZ_CP036298.1"/>
</dbReference>
<keyword evidence="6" id="KW-1185">Reference proteome</keyword>
<sequence>MAKKHRFDSDKFVVEYEKKLSLSRRPTQAGQELDSKTEGREALAVDVTALKAAQELLYASNSHSLLIILQGMDAAGKDSTIEHVMGAVNPQGCRVYSFKAPSATELQHHFLSRPVRCMPARGMISIFNRSYYEEVVVVRVHPKFLEPQRLPGLDTENPKSIERLWRQRYQEINAFEKTLADNGTLILKFFLHVSLEEQRERFLERLNNPEKYWKFNAGDLAERKLWPKYHQAFEDALKATSTKWAPWYVIPADDKWYSRAAIADIVAAKLEGLKLKFPNVDEAEVANFAAYAQQLREE</sequence>
<reference evidence="5 6" key="1">
    <citation type="submission" date="2019-02" db="EMBL/GenBank/DDBJ databases">
        <title>Deep-cultivation of Planctomycetes and their phenomic and genomic characterization uncovers novel biology.</title>
        <authorList>
            <person name="Wiegand S."/>
            <person name="Jogler M."/>
            <person name="Boedeker C."/>
            <person name="Pinto D."/>
            <person name="Vollmers J."/>
            <person name="Rivas-Marin E."/>
            <person name="Kohn T."/>
            <person name="Peeters S.H."/>
            <person name="Heuer A."/>
            <person name="Rast P."/>
            <person name="Oberbeckmann S."/>
            <person name="Bunk B."/>
            <person name="Jeske O."/>
            <person name="Meyerdierks A."/>
            <person name="Storesund J.E."/>
            <person name="Kallscheuer N."/>
            <person name="Luecker S."/>
            <person name="Lage O.M."/>
            <person name="Pohl T."/>
            <person name="Merkel B.J."/>
            <person name="Hornburger P."/>
            <person name="Mueller R.-W."/>
            <person name="Bruemmer F."/>
            <person name="Labrenz M."/>
            <person name="Spormann A.M."/>
            <person name="Op den Camp H."/>
            <person name="Overmann J."/>
            <person name="Amann R."/>
            <person name="Jetten M.S.M."/>
            <person name="Mascher T."/>
            <person name="Medema M.H."/>
            <person name="Devos D.P."/>
            <person name="Kaster A.-K."/>
            <person name="Ovreas L."/>
            <person name="Rohde M."/>
            <person name="Galperin M.Y."/>
            <person name="Jogler C."/>
        </authorList>
    </citation>
    <scope>NUCLEOTIDE SEQUENCE [LARGE SCALE GENOMIC DNA]</scope>
    <source>
        <strain evidence="5 6">Q31a</strain>
    </source>
</reference>
<dbReference type="GO" id="GO:0008976">
    <property type="term" value="F:polyphosphate kinase activity"/>
    <property type="evidence" value="ECO:0007669"/>
    <property type="project" value="InterPro"/>
</dbReference>
<keyword evidence="2" id="KW-0808">Transferase</keyword>
<dbReference type="InterPro" id="IPR022300">
    <property type="entry name" value="PPK2-rel_1"/>
</dbReference>
<dbReference type="OrthoDB" id="9775224at2"/>
<dbReference type="PANTHER" id="PTHR34383:SF3">
    <property type="entry name" value="POLYPHOSPHATE:AMP PHOSPHOTRANSFERASE"/>
    <property type="match status" value="1"/>
</dbReference>
<dbReference type="KEGG" id="ahel:Q31a_24110"/>
<dbReference type="SUPFAM" id="SSF52540">
    <property type="entry name" value="P-loop containing nucleoside triphosphate hydrolases"/>
    <property type="match status" value="1"/>
</dbReference>
<comment type="similarity">
    <text evidence="1">Belongs to the polyphosphate kinase 2 (PPK2) family. Class I subfamily.</text>
</comment>